<dbReference type="GO" id="GO:0016405">
    <property type="term" value="F:CoA-ligase activity"/>
    <property type="evidence" value="ECO:0007669"/>
    <property type="project" value="TreeGrafter"/>
</dbReference>
<keyword evidence="1" id="KW-0472">Membrane</keyword>
<keyword evidence="5" id="KW-1185">Reference proteome</keyword>
<dbReference type="SUPFAM" id="SSF56801">
    <property type="entry name" value="Acetyl-CoA synthetase-like"/>
    <property type="match status" value="1"/>
</dbReference>
<feature type="domain" description="AMP-dependent synthetase/ligase" evidence="2">
    <location>
        <begin position="49"/>
        <end position="426"/>
    </location>
</feature>
<dbReference type="InterPro" id="IPR000873">
    <property type="entry name" value="AMP-dep_synth/lig_dom"/>
</dbReference>
<accession>A0A9P6H9F6</accession>
<dbReference type="Proteomes" id="UP000736335">
    <property type="component" value="Unassembled WGS sequence"/>
</dbReference>
<dbReference type="PANTHER" id="PTHR24096:SF422">
    <property type="entry name" value="BCDNA.GH02901"/>
    <property type="match status" value="1"/>
</dbReference>
<dbReference type="InterPro" id="IPR025110">
    <property type="entry name" value="AMP-bd_C"/>
</dbReference>
<evidence type="ECO:0000313" key="5">
    <source>
        <dbReference type="Proteomes" id="UP000736335"/>
    </source>
</evidence>
<keyword evidence="4" id="KW-0436">Ligase</keyword>
<proteinExistence type="predicted"/>
<protein>
    <submittedName>
        <fullName evidence="4">Amp dependent CoA ligase</fullName>
    </submittedName>
</protein>
<dbReference type="Gene3D" id="3.40.50.12780">
    <property type="entry name" value="N-terminal domain of ligase-like"/>
    <property type="match status" value="1"/>
</dbReference>
<dbReference type="OrthoDB" id="6509636at2759"/>
<dbReference type="InterPro" id="IPR045851">
    <property type="entry name" value="AMP-bd_C_sf"/>
</dbReference>
<feature type="domain" description="AMP-binding enzyme C-terminal" evidence="3">
    <location>
        <begin position="477"/>
        <end position="562"/>
    </location>
</feature>
<dbReference type="EMBL" id="WIUZ02000012">
    <property type="protein sequence ID" value="KAF9782274.1"/>
    <property type="molecule type" value="Genomic_DNA"/>
</dbReference>
<dbReference type="Gene3D" id="3.30.300.30">
    <property type="match status" value="1"/>
</dbReference>
<evidence type="ECO:0000313" key="4">
    <source>
        <dbReference type="EMBL" id="KAF9782274.1"/>
    </source>
</evidence>
<sequence>MRSEAPTATSSVHEFRSVHGECPEIPDDLSIPQFFLDTTHPLRPTRPAGSPWLIDDQSGKTLDHEQIRSRSYGLAQALKFRWHLEEDEVAAIFSPNSIYYPIICFGVHRIGAAITAANPTFSPEELQHQLEATKAKILFVHPSALQTGVAAARAVGLSDDRIVLIEPAANAKQPFVTLDEVISESLQHPKPFVDRQLRPGEAKTKVAFYNSSSGTTGKPKSVAVSHYSVVANVLQKAEMNRVYDTTVPPERRRFAPGSVSISVLPQFHIYGCIVVVFFQLFCGCSVLVIPKFSFTSFLGSIQKYRVATLFVVPPMIVLMCKHPATKNYDLSSVRSLMVGAAPTSAELSGQLMALLPNINFFQGYGLTETATTVCMGPLNKQVGTLGSAGQLIPGIRARLLKPDGTYGGPGEQGELVIYSPSNALGYINNAQATKETFIDGWVRTGDEAIIDANNDVFIVDRIKEIMKVRGFQVAPAELEGHLLNNALVSDVCVVGVPDDYSGEVPFAFVVPSAEADEKIQRGEGKLVKAQIAKYVADAKAPYKQLAGGVEFIDAIPKNPSGKMLRRLLRDRAKEARQKILEEANIVKAKM</sequence>
<keyword evidence="1" id="KW-0812">Transmembrane</keyword>
<reference evidence="4" key="2">
    <citation type="submission" date="2020-11" db="EMBL/GenBank/DDBJ databases">
        <authorList>
            <consortium name="DOE Joint Genome Institute"/>
            <person name="Kuo A."/>
            <person name="Miyauchi S."/>
            <person name="Kiss E."/>
            <person name="Drula E."/>
            <person name="Kohler A."/>
            <person name="Sanchez-Garcia M."/>
            <person name="Andreopoulos B."/>
            <person name="Barry K.W."/>
            <person name="Bonito G."/>
            <person name="Buee M."/>
            <person name="Carver A."/>
            <person name="Chen C."/>
            <person name="Cichocki N."/>
            <person name="Clum A."/>
            <person name="Culley D."/>
            <person name="Crous P.W."/>
            <person name="Fauchery L."/>
            <person name="Girlanda M."/>
            <person name="Hayes R."/>
            <person name="Keri Z."/>
            <person name="Labutti K."/>
            <person name="Lipzen A."/>
            <person name="Lombard V."/>
            <person name="Magnuson J."/>
            <person name="Maillard F."/>
            <person name="Morin E."/>
            <person name="Murat C."/>
            <person name="Nolan M."/>
            <person name="Ohm R."/>
            <person name="Pangilinan J."/>
            <person name="Pereira M."/>
            <person name="Perotto S."/>
            <person name="Peter M."/>
            <person name="Riley R."/>
            <person name="Sitrit Y."/>
            <person name="Stielow B."/>
            <person name="Szollosi G."/>
            <person name="Zifcakova L."/>
            <person name="Stursova M."/>
            <person name="Spatafora J.W."/>
            <person name="Tedersoo L."/>
            <person name="Vaario L.-M."/>
            <person name="Yamada A."/>
            <person name="Yan M."/>
            <person name="Wang P."/>
            <person name="Xu J."/>
            <person name="Bruns T."/>
            <person name="Baldrian P."/>
            <person name="Vilgalys R."/>
            <person name="Henrissat B."/>
            <person name="Grigoriev I.V."/>
            <person name="Hibbett D."/>
            <person name="Nagy L.G."/>
            <person name="Martin F.M."/>
        </authorList>
    </citation>
    <scope>NUCLEOTIDE SEQUENCE</scope>
    <source>
        <strain evidence="4">UH-Tt-Lm1</strain>
    </source>
</reference>
<organism evidence="4 5">
    <name type="scientific">Thelephora terrestris</name>
    <dbReference type="NCBI Taxonomy" id="56493"/>
    <lineage>
        <taxon>Eukaryota</taxon>
        <taxon>Fungi</taxon>
        <taxon>Dikarya</taxon>
        <taxon>Basidiomycota</taxon>
        <taxon>Agaricomycotina</taxon>
        <taxon>Agaricomycetes</taxon>
        <taxon>Thelephorales</taxon>
        <taxon>Thelephoraceae</taxon>
        <taxon>Thelephora</taxon>
    </lineage>
</organism>
<evidence type="ECO:0000259" key="2">
    <source>
        <dbReference type="Pfam" id="PF00501"/>
    </source>
</evidence>
<feature type="transmembrane region" description="Helical" evidence="1">
    <location>
        <begin position="267"/>
        <end position="292"/>
    </location>
</feature>
<dbReference type="PANTHER" id="PTHR24096">
    <property type="entry name" value="LONG-CHAIN-FATTY-ACID--COA LIGASE"/>
    <property type="match status" value="1"/>
</dbReference>
<comment type="caution">
    <text evidence="4">The sequence shown here is derived from an EMBL/GenBank/DDBJ whole genome shotgun (WGS) entry which is preliminary data.</text>
</comment>
<dbReference type="Pfam" id="PF13193">
    <property type="entry name" value="AMP-binding_C"/>
    <property type="match status" value="1"/>
</dbReference>
<keyword evidence="1" id="KW-1133">Transmembrane helix</keyword>
<name>A0A9P6H9F6_9AGAM</name>
<dbReference type="CDD" id="cd05911">
    <property type="entry name" value="Firefly_Luc_like"/>
    <property type="match status" value="1"/>
</dbReference>
<evidence type="ECO:0000259" key="3">
    <source>
        <dbReference type="Pfam" id="PF13193"/>
    </source>
</evidence>
<dbReference type="Pfam" id="PF00501">
    <property type="entry name" value="AMP-binding"/>
    <property type="match status" value="1"/>
</dbReference>
<reference evidence="4" key="1">
    <citation type="journal article" date="2020" name="Nat. Commun.">
        <title>Large-scale genome sequencing of mycorrhizal fungi provides insights into the early evolution of symbiotic traits.</title>
        <authorList>
            <person name="Miyauchi S."/>
            <person name="Kiss E."/>
            <person name="Kuo A."/>
            <person name="Drula E."/>
            <person name="Kohler A."/>
            <person name="Sanchez-Garcia M."/>
            <person name="Morin E."/>
            <person name="Andreopoulos B."/>
            <person name="Barry K.W."/>
            <person name="Bonito G."/>
            <person name="Buee M."/>
            <person name="Carver A."/>
            <person name="Chen C."/>
            <person name="Cichocki N."/>
            <person name="Clum A."/>
            <person name="Culley D."/>
            <person name="Crous P.W."/>
            <person name="Fauchery L."/>
            <person name="Girlanda M."/>
            <person name="Hayes R.D."/>
            <person name="Keri Z."/>
            <person name="LaButti K."/>
            <person name="Lipzen A."/>
            <person name="Lombard V."/>
            <person name="Magnuson J."/>
            <person name="Maillard F."/>
            <person name="Murat C."/>
            <person name="Nolan M."/>
            <person name="Ohm R.A."/>
            <person name="Pangilinan J."/>
            <person name="Pereira M.F."/>
            <person name="Perotto S."/>
            <person name="Peter M."/>
            <person name="Pfister S."/>
            <person name="Riley R."/>
            <person name="Sitrit Y."/>
            <person name="Stielow J.B."/>
            <person name="Szollosi G."/>
            <person name="Zifcakova L."/>
            <person name="Stursova M."/>
            <person name="Spatafora J.W."/>
            <person name="Tedersoo L."/>
            <person name="Vaario L.M."/>
            <person name="Yamada A."/>
            <person name="Yan M."/>
            <person name="Wang P."/>
            <person name="Xu J."/>
            <person name="Bruns T."/>
            <person name="Baldrian P."/>
            <person name="Vilgalys R."/>
            <person name="Dunand C."/>
            <person name="Henrissat B."/>
            <person name="Grigoriev I.V."/>
            <person name="Hibbett D."/>
            <person name="Nagy L.G."/>
            <person name="Martin F.M."/>
        </authorList>
    </citation>
    <scope>NUCLEOTIDE SEQUENCE</scope>
    <source>
        <strain evidence="4">UH-Tt-Lm1</strain>
    </source>
</reference>
<evidence type="ECO:0000256" key="1">
    <source>
        <dbReference type="SAM" id="Phobius"/>
    </source>
</evidence>
<dbReference type="InterPro" id="IPR042099">
    <property type="entry name" value="ANL_N_sf"/>
</dbReference>
<dbReference type="AlphaFoldDB" id="A0A9P6H9F6"/>
<gene>
    <name evidence="4" type="ORF">BJ322DRAFT_208296</name>
</gene>